<gene>
    <name evidence="2" type="ORF">PsYK624_045140</name>
</gene>
<feature type="compositionally biased region" description="Polar residues" evidence="1">
    <location>
        <begin position="79"/>
        <end position="92"/>
    </location>
</feature>
<organism evidence="2 3">
    <name type="scientific">Phanerochaete sordida</name>
    <dbReference type="NCBI Taxonomy" id="48140"/>
    <lineage>
        <taxon>Eukaryota</taxon>
        <taxon>Fungi</taxon>
        <taxon>Dikarya</taxon>
        <taxon>Basidiomycota</taxon>
        <taxon>Agaricomycotina</taxon>
        <taxon>Agaricomycetes</taxon>
        <taxon>Polyporales</taxon>
        <taxon>Phanerochaetaceae</taxon>
        <taxon>Phanerochaete</taxon>
    </lineage>
</organism>
<keyword evidence="3" id="KW-1185">Reference proteome</keyword>
<evidence type="ECO:0000313" key="3">
    <source>
        <dbReference type="Proteomes" id="UP000703269"/>
    </source>
</evidence>
<comment type="caution">
    <text evidence="2">The sequence shown here is derived from an EMBL/GenBank/DDBJ whole genome shotgun (WGS) entry which is preliminary data.</text>
</comment>
<evidence type="ECO:0000313" key="2">
    <source>
        <dbReference type="EMBL" id="GJE88431.1"/>
    </source>
</evidence>
<reference evidence="2 3" key="1">
    <citation type="submission" date="2021-08" db="EMBL/GenBank/DDBJ databases">
        <title>Draft Genome Sequence of Phanerochaete sordida strain YK-624.</title>
        <authorList>
            <person name="Mori T."/>
            <person name="Dohra H."/>
            <person name="Suzuki T."/>
            <person name="Kawagishi H."/>
            <person name="Hirai H."/>
        </authorList>
    </citation>
    <scope>NUCLEOTIDE SEQUENCE [LARGE SCALE GENOMIC DNA]</scope>
    <source>
        <strain evidence="2 3">YK-624</strain>
    </source>
</reference>
<evidence type="ECO:0000256" key="1">
    <source>
        <dbReference type="SAM" id="MobiDB-lite"/>
    </source>
</evidence>
<proteinExistence type="predicted"/>
<feature type="region of interest" description="Disordered" evidence="1">
    <location>
        <begin position="51"/>
        <end position="92"/>
    </location>
</feature>
<dbReference type="Proteomes" id="UP000703269">
    <property type="component" value="Unassembled WGS sequence"/>
</dbReference>
<sequence length="122" mass="13324">MLGRNRAPREWTLPSTVPARSERLIVDEDRALLAYRPSQIASDRLDATKGQGFGTRLDLNKGVGHMNTPHPRAWRSRARVSQQSGPVDSNISSAGITSLNPVCWPASFKPKMGVGEDTCLLA</sequence>
<name>A0A9P3G527_9APHY</name>
<protein>
    <submittedName>
        <fullName evidence="2">Uncharacterized protein</fullName>
    </submittedName>
</protein>
<dbReference type="AlphaFoldDB" id="A0A9P3G527"/>
<accession>A0A9P3G527</accession>
<dbReference type="EMBL" id="BPQB01000009">
    <property type="protein sequence ID" value="GJE88431.1"/>
    <property type="molecule type" value="Genomic_DNA"/>
</dbReference>